<proteinExistence type="predicted"/>
<dbReference type="Pfam" id="PF19788">
    <property type="entry name" value="DUF6272"/>
    <property type="match status" value="1"/>
</dbReference>
<gene>
    <name evidence="2" type="ORF">L21SP5_01012</name>
</gene>
<accession>A0A0S2HXB6</accession>
<protein>
    <submittedName>
        <fullName evidence="2">Uncharacterized protein</fullName>
    </submittedName>
</protein>
<evidence type="ECO:0000313" key="3">
    <source>
        <dbReference type="Proteomes" id="UP000064893"/>
    </source>
</evidence>
<dbReference type="NCBIfam" id="NF038262">
    <property type="entry name" value="SiaB_fam_kinase"/>
    <property type="match status" value="1"/>
</dbReference>
<dbReference type="AlphaFoldDB" id="A0A0S2HXB6"/>
<name>A0A0S2HXB6_9BACT</name>
<keyword evidence="1" id="KW-0175">Coiled coil</keyword>
<reference evidence="2 3" key="1">
    <citation type="submission" date="2015-11" db="EMBL/GenBank/DDBJ databases">
        <title>Description and complete genome sequence of a novel strain predominating in hypersaline microbial mats and representing a new family of the Bacteriodetes phylum.</title>
        <authorList>
            <person name="Spring S."/>
            <person name="Bunk B."/>
            <person name="Sproer C."/>
            <person name="Klenk H.-P."/>
        </authorList>
    </citation>
    <scope>NUCLEOTIDE SEQUENCE [LARGE SCALE GENOMIC DNA]</scope>
    <source>
        <strain evidence="2 3">L21-Spi-D4</strain>
    </source>
</reference>
<dbReference type="EMBL" id="CP013118">
    <property type="protein sequence ID" value="ALO14679.1"/>
    <property type="molecule type" value="Genomic_DNA"/>
</dbReference>
<evidence type="ECO:0000256" key="1">
    <source>
        <dbReference type="SAM" id="Coils"/>
    </source>
</evidence>
<organism evidence="2 3">
    <name type="scientific">Salinivirga cyanobacteriivorans</name>
    <dbReference type="NCBI Taxonomy" id="1307839"/>
    <lineage>
        <taxon>Bacteria</taxon>
        <taxon>Pseudomonadati</taxon>
        <taxon>Bacteroidota</taxon>
        <taxon>Bacteroidia</taxon>
        <taxon>Bacteroidales</taxon>
        <taxon>Salinivirgaceae</taxon>
        <taxon>Salinivirga</taxon>
    </lineage>
</organism>
<dbReference type="Proteomes" id="UP000064893">
    <property type="component" value="Chromosome"/>
</dbReference>
<feature type="coiled-coil region" evidence="1">
    <location>
        <begin position="104"/>
        <end position="131"/>
    </location>
</feature>
<dbReference type="STRING" id="1307839.L21SP5_01012"/>
<keyword evidence="3" id="KW-1185">Reference proteome</keyword>
<dbReference type="RefSeq" id="WP_057952200.1">
    <property type="nucleotide sequence ID" value="NZ_CP013118.1"/>
</dbReference>
<dbReference type="InterPro" id="IPR046239">
    <property type="entry name" value="DUF6272"/>
</dbReference>
<dbReference type="OrthoDB" id="1117715at2"/>
<dbReference type="KEGG" id="blq:L21SP5_01012"/>
<dbReference type="PATRIC" id="fig|1307839.3.peg.1096"/>
<evidence type="ECO:0000313" key="2">
    <source>
        <dbReference type="EMBL" id="ALO14679.1"/>
    </source>
</evidence>
<sequence>MSTKFNFIKTVLSLHDEMISNGFSLVYEGEFSHDIMKMFTSMADQNMEKANEDRAIRRKVFHVMVETLQNMTKHSDEHDPDDRIGNGMFIVGKTDEHWNIITANKIYKERIDELKQSIDEINNMTKEELKALYKKQIREGALSDKGGAGLGLIDIARKTGERLDYQFLPLDDNESYFFLLKVKIRTK</sequence>